<dbReference type="GO" id="GO:0003677">
    <property type="term" value="F:DNA binding"/>
    <property type="evidence" value="ECO:0007669"/>
    <property type="project" value="UniProtKB-KW"/>
</dbReference>
<comment type="caution">
    <text evidence="5">The sequence shown here is derived from an EMBL/GenBank/DDBJ whole genome shotgun (WGS) entry which is preliminary data.</text>
</comment>
<keyword evidence="2" id="KW-0238">DNA-binding</keyword>
<dbReference type="Gene3D" id="3.40.50.1390">
    <property type="entry name" value="Resolvase, N-terminal catalytic domain"/>
    <property type="match status" value="1"/>
</dbReference>
<dbReference type="PROSITE" id="PS51736">
    <property type="entry name" value="RECOMBINASES_3"/>
    <property type="match status" value="1"/>
</dbReference>
<dbReference type="InterPro" id="IPR051491">
    <property type="entry name" value="Recombinase/Transposase-rel"/>
</dbReference>
<evidence type="ECO:0000256" key="1">
    <source>
        <dbReference type="ARBA" id="ARBA00022908"/>
    </source>
</evidence>
<keyword evidence="1" id="KW-0229">DNA integration</keyword>
<evidence type="ECO:0000313" key="5">
    <source>
        <dbReference type="EMBL" id="EQD27776.1"/>
    </source>
</evidence>
<dbReference type="InterPro" id="IPR048046">
    <property type="entry name" value="Transpos_IS607"/>
</dbReference>
<keyword evidence="3" id="KW-0233">DNA recombination</keyword>
<dbReference type="GO" id="GO:0015074">
    <property type="term" value="P:DNA integration"/>
    <property type="evidence" value="ECO:0007669"/>
    <property type="project" value="UniProtKB-KW"/>
</dbReference>
<dbReference type="SMART" id="SM00857">
    <property type="entry name" value="Resolvase"/>
    <property type="match status" value="1"/>
</dbReference>
<proteinExistence type="predicted"/>
<organism evidence="5">
    <name type="scientific">mine drainage metagenome</name>
    <dbReference type="NCBI Taxonomy" id="410659"/>
    <lineage>
        <taxon>unclassified sequences</taxon>
        <taxon>metagenomes</taxon>
        <taxon>ecological metagenomes</taxon>
    </lineage>
</organism>
<reference evidence="5" key="1">
    <citation type="submission" date="2013-08" db="EMBL/GenBank/DDBJ databases">
        <authorList>
            <person name="Mendez C."/>
            <person name="Richter M."/>
            <person name="Ferrer M."/>
            <person name="Sanchez J."/>
        </authorList>
    </citation>
    <scope>NUCLEOTIDE SEQUENCE</scope>
</reference>
<dbReference type="NCBIfam" id="NF033518">
    <property type="entry name" value="transpos_IS607"/>
    <property type="match status" value="1"/>
</dbReference>
<dbReference type="AlphaFoldDB" id="T0XYC9"/>
<sequence length="149" mass="16584">MKISDWARQQHIHPRTAQRWFEAGTLPVPARRLPSGTILVEEVLAQSGKVALYARVSSHDQRSDLDRQLGRLVEWAAHHDLAVDMTVAEVGSGMNGARPKLRRLLADGRVSTIVVEHRDRLARLGSEYIEAALLGAGRQLLVVDPKELE</sequence>
<evidence type="ECO:0000256" key="3">
    <source>
        <dbReference type="ARBA" id="ARBA00023172"/>
    </source>
</evidence>
<evidence type="ECO:0000259" key="4">
    <source>
        <dbReference type="PROSITE" id="PS51736"/>
    </source>
</evidence>
<dbReference type="FunFam" id="3.40.50.1390:FF:000002">
    <property type="entry name" value="ORF1 in transposon ISC1904"/>
    <property type="match status" value="1"/>
</dbReference>
<dbReference type="Pfam" id="PF00239">
    <property type="entry name" value="Resolvase"/>
    <property type="match status" value="1"/>
</dbReference>
<name>T0XYC9_9ZZZZ</name>
<feature type="non-terminal residue" evidence="5">
    <location>
        <position position="149"/>
    </location>
</feature>
<reference evidence="5" key="2">
    <citation type="journal article" date="2014" name="ISME J.">
        <title>Microbial stratification in low pH oxic and suboxic macroscopic growths along an acid mine drainage.</title>
        <authorList>
            <person name="Mendez-Garcia C."/>
            <person name="Mesa V."/>
            <person name="Sprenger R.R."/>
            <person name="Richter M."/>
            <person name="Diez M.S."/>
            <person name="Solano J."/>
            <person name="Bargiela R."/>
            <person name="Golyshina O.V."/>
            <person name="Manteca A."/>
            <person name="Ramos J.L."/>
            <person name="Gallego J.R."/>
            <person name="Llorente I."/>
            <person name="Martins Dos Santos V.A."/>
            <person name="Jensen O.N."/>
            <person name="Pelaez A.I."/>
            <person name="Sanchez J."/>
            <person name="Ferrer M."/>
        </authorList>
    </citation>
    <scope>NUCLEOTIDE SEQUENCE</scope>
</reference>
<dbReference type="InterPro" id="IPR006118">
    <property type="entry name" value="Recombinase_CS"/>
</dbReference>
<feature type="domain" description="Resolvase/invertase-type recombinase catalytic" evidence="4">
    <location>
        <begin position="49"/>
        <end position="149"/>
    </location>
</feature>
<gene>
    <name evidence="5" type="ORF">B2A_15113</name>
</gene>
<dbReference type="InterPro" id="IPR006119">
    <property type="entry name" value="Resolv_N"/>
</dbReference>
<evidence type="ECO:0000256" key="2">
    <source>
        <dbReference type="ARBA" id="ARBA00023125"/>
    </source>
</evidence>
<dbReference type="EMBL" id="AUZZ01010997">
    <property type="protein sequence ID" value="EQD27776.1"/>
    <property type="molecule type" value="Genomic_DNA"/>
</dbReference>
<dbReference type="PANTHER" id="PTHR36172">
    <property type="match status" value="1"/>
</dbReference>
<dbReference type="PANTHER" id="PTHR36172:SF1">
    <property type="entry name" value="RESOLVASE-RELATED"/>
    <property type="match status" value="1"/>
</dbReference>
<dbReference type="SUPFAM" id="SSF53041">
    <property type="entry name" value="Resolvase-like"/>
    <property type="match status" value="1"/>
</dbReference>
<dbReference type="PROSITE" id="PS00397">
    <property type="entry name" value="RECOMBINASES_1"/>
    <property type="match status" value="1"/>
</dbReference>
<accession>T0XYC9</accession>
<dbReference type="InterPro" id="IPR036162">
    <property type="entry name" value="Resolvase-like_N_sf"/>
</dbReference>
<dbReference type="GO" id="GO:0000150">
    <property type="term" value="F:DNA strand exchange activity"/>
    <property type="evidence" value="ECO:0007669"/>
    <property type="project" value="InterPro"/>
</dbReference>
<protein>
    <submittedName>
        <fullName evidence="5">Resolvase domain protein</fullName>
    </submittedName>
</protein>